<protein>
    <recommendedName>
        <fullName evidence="2">PEGA domain-containing protein</fullName>
    </recommendedName>
</protein>
<evidence type="ECO:0008006" key="2">
    <source>
        <dbReference type="Google" id="ProtNLM"/>
    </source>
</evidence>
<sequence length="163" mass="17535">MKKMLIPMILIAAILSGCSSIISKSEYSITINSTPDVASFVVTNRAGQKVHRGITPSSVILKSSSGYFKGETYTITLNKAGYSAKAFTITSSLDGWYWGNIFFGGLIGMLIVDPATGAMYKLPDRIDISLDAQSAKVGTAETLTIATIDSLTEEQLSRLKKIQ</sequence>
<dbReference type="AlphaFoldDB" id="A0A3B0Z6U2"/>
<reference evidence="1" key="1">
    <citation type="submission" date="2018-06" db="EMBL/GenBank/DDBJ databases">
        <authorList>
            <person name="Zhirakovskaya E."/>
        </authorList>
    </citation>
    <scope>NUCLEOTIDE SEQUENCE</scope>
</reference>
<dbReference type="PROSITE" id="PS51257">
    <property type="entry name" value="PROKAR_LIPOPROTEIN"/>
    <property type="match status" value="1"/>
</dbReference>
<proteinExistence type="predicted"/>
<gene>
    <name evidence="1" type="ORF">MNBD_GAMMA16-363</name>
</gene>
<evidence type="ECO:0000313" key="1">
    <source>
        <dbReference type="EMBL" id="VAW87261.1"/>
    </source>
</evidence>
<name>A0A3B0Z6U2_9ZZZZ</name>
<dbReference type="EMBL" id="UOFO01000115">
    <property type="protein sequence ID" value="VAW87261.1"/>
    <property type="molecule type" value="Genomic_DNA"/>
</dbReference>
<organism evidence="1">
    <name type="scientific">hydrothermal vent metagenome</name>
    <dbReference type="NCBI Taxonomy" id="652676"/>
    <lineage>
        <taxon>unclassified sequences</taxon>
        <taxon>metagenomes</taxon>
        <taxon>ecological metagenomes</taxon>
    </lineage>
</organism>
<accession>A0A3B0Z6U2</accession>